<comment type="caution">
    <text evidence="2">The sequence shown here is derived from an EMBL/GenBank/DDBJ whole genome shotgun (WGS) entry which is preliminary data.</text>
</comment>
<name>A0ABW7N366_9BACT</name>
<evidence type="ECO:0000313" key="2">
    <source>
        <dbReference type="EMBL" id="MFH6981892.1"/>
    </source>
</evidence>
<organism evidence="2 3">
    <name type="scientific">Marinoscillum luteum</name>
    <dbReference type="NCBI Taxonomy" id="861051"/>
    <lineage>
        <taxon>Bacteria</taxon>
        <taxon>Pseudomonadati</taxon>
        <taxon>Bacteroidota</taxon>
        <taxon>Cytophagia</taxon>
        <taxon>Cytophagales</taxon>
        <taxon>Reichenbachiellaceae</taxon>
        <taxon>Marinoscillum</taxon>
    </lineage>
</organism>
<gene>
    <name evidence="2" type="ORF">ACHKAR_00505</name>
</gene>
<dbReference type="SUPFAM" id="SSF109854">
    <property type="entry name" value="DinB/YfiT-like putative metalloenzymes"/>
    <property type="match status" value="1"/>
</dbReference>
<evidence type="ECO:0000259" key="1">
    <source>
        <dbReference type="Pfam" id="PF12867"/>
    </source>
</evidence>
<evidence type="ECO:0000313" key="3">
    <source>
        <dbReference type="Proteomes" id="UP001610063"/>
    </source>
</evidence>
<keyword evidence="3" id="KW-1185">Reference proteome</keyword>
<dbReference type="Proteomes" id="UP001610063">
    <property type="component" value="Unassembled WGS sequence"/>
</dbReference>
<proteinExistence type="predicted"/>
<dbReference type="NCBIfam" id="NF009807">
    <property type="entry name" value="PRK13291.1"/>
    <property type="match status" value="1"/>
</dbReference>
<dbReference type="GO" id="GO:0016740">
    <property type="term" value="F:transferase activity"/>
    <property type="evidence" value="ECO:0007669"/>
    <property type="project" value="UniProtKB-KW"/>
</dbReference>
<feature type="domain" description="DinB-like" evidence="1">
    <location>
        <begin position="39"/>
        <end position="171"/>
    </location>
</feature>
<keyword evidence="2" id="KW-0808">Transferase</keyword>
<dbReference type="InterPro" id="IPR034660">
    <property type="entry name" value="DinB/YfiT-like"/>
</dbReference>
<sequence length="183" mass="20960">MTTEAIEQLKYPVGKFTKPAPITPSHLQHWTDTIGAFPEAVATLTRSLSQQELNWTYRPGGWTIKQVVHHCADSHMNSMMRFKLALTEESPTIRPYHEDRWAELPDSLDDDISNAQDLLKGLHGKWVKLISALSNADLQKTYVHPEHGKSFTLAETIGTYDWHCRHHLAHIQLALDHQGRFNF</sequence>
<reference evidence="2 3" key="1">
    <citation type="journal article" date="2013" name="Int. J. Syst. Evol. Microbiol.">
        <title>Marinoscillum luteum sp. nov., isolated from marine sediment.</title>
        <authorList>
            <person name="Cha I.T."/>
            <person name="Park S.J."/>
            <person name="Kim S.J."/>
            <person name="Kim J.G."/>
            <person name="Jung M.Y."/>
            <person name="Shin K.S."/>
            <person name="Kwon K.K."/>
            <person name="Yang S.H."/>
            <person name="Seo Y.S."/>
            <person name="Rhee S.K."/>
        </authorList>
    </citation>
    <scope>NUCLEOTIDE SEQUENCE [LARGE SCALE GENOMIC DNA]</scope>
    <source>
        <strain evidence="2 3">KCTC 23939</strain>
    </source>
</reference>
<dbReference type="InterPro" id="IPR024775">
    <property type="entry name" value="DinB-like"/>
</dbReference>
<dbReference type="EMBL" id="JBIPKE010000007">
    <property type="protein sequence ID" value="MFH6981892.1"/>
    <property type="molecule type" value="Genomic_DNA"/>
</dbReference>
<dbReference type="RefSeq" id="WP_395415735.1">
    <property type="nucleotide sequence ID" value="NZ_JBIPKE010000007.1"/>
</dbReference>
<accession>A0ABW7N366</accession>
<dbReference type="Gene3D" id="1.20.120.450">
    <property type="entry name" value="dinb family like domain"/>
    <property type="match status" value="1"/>
</dbReference>
<dbReference type="Pfam" id="PF12867">
    <property type="entry name" value="DinB_2"/>
    <property type="match status" value="1"/>
</dbReference>
<protein>
    <submittedName>
        <fullName evidence="2">YfiT family bacillithiol transferase</fullName>
    </submittedName>
</protein>